<feature type="compositionally biased region" description="Basic and acidic residues" evidence="1">
    <location>
        <begin position="24"/>
        <end position="34"/>
    </location>
</feature>
<evidence type="ECO:0000313" key="3">
    <source>
        <dbReference type="Proteomes" id="UP000663419"/>
    </source>
</evidence>
<dbReference type="EMBL" id="CP069105">
    <property type="protein sequence ID" value="QSS55996.1"/>
    <property type="molecule type" value="Genomic_DNA"/>
</dbReference>
<proteinExistence type="predicted"/>
<accession>A0A8A1LPR5</accession>
<feature type="compositionally biased region" description="Basic residues" evidence="1">
    <location>
        <begin position="35"/>
        <end position="44"/>
    </location>
</feature>
<reference evidence="2" key="1">
    <citation type="submission" date="2021-01" db="EMBL/GenBank/DDBJ databases">
        <title>Chromosome-level genome assembly of a human fungal pathogen reveals clustering of transcriptionally co-regulated genes.</title>
        <authorList>
            <person name="Voorhies M."/>
            <person name="Cohen S."/>
            <person name="Shea T.P."/>
            <person name="Petrus S."/>
            <person name="Munoz J.F."/>
            <person name="Poplawski S."/>
            <person name="Goldman W.E."/>
            <person name="Michael T."/>
            <person name="Cuomo C.A."/>
            <person name="Sil A."/>
            <person name="Beyhan S."/>
        </authorList>
    </citation>
    <scope>NUCLEOTIDE SEQUENCE</scope>
    <source>
        <strain evidence="2">H88</strain>
    </source>
</reference>
<protein>
    <submittedName>
        <fullName evidence="2">Uncharacterized protein</fullName>
    </submittedName>
</protein>
<dbReference type="AlphaFoldDB" id="A0A8A1LPR5"/>
<dbReference type="Proteomes" id="UP000663419">
    <property type="component" value="Chromosome 4"/>
</dbReference>
<feature type="region of interest" description="Disordered" evidence="1">
    <location>
        <begin position="19"/>
        <end position="46"/>
    </location>
</feature>
<gene>
    <name evidence="2" type="ORF">I7I53_04038</name>
</gene>
<organism evidence="2 3">
    <name type="scientific">Ajellomyces capsulatus (strain H88)</name>
    <name type="common">Darling's disease fungus</name>
    <name type="synonym">Histoplasma capsulatum</name>
    <dbReference type="NCBI Taxonomy" id="544711"/>
    <lineage>
        <taxon>Eukaryota</taxon>
        <taxon>Fungi</taxon>
        <taxon>Dikarya</taxon>
        <taxon>Ascomycota</taxon>
        <taxon>Pezizomycotina</taxon>
        <taxon>Eurotiomycetes</taxon>
        <taxon>Eurotiomycetidae</taxon>
        <taxon>Onygenales</taxon>
        <taxon>Ajellomycetaceae</taxon>
        <taxon>Histoplasma</taxon>
    </lineage>
</organism>
<dbReference type="VEuPathDB" id="FungiDB:I7I53_04038"/>
<sequence length="65" mass="7728">MAEPWKKVSEIMMVSHSFSLLQTRKREPRKEKSGEKKRKKKEKKRTQCDSKTFFPCSILHCTVQS</sequence>
<name>A0A8A1LPR5_AJEC8</name>
<evidence type="ECO:0000256" key="1">
    <source>
        <dbReference type="SAM" id="MobiDB-lite"/>
    </source>
</evidence>
<evidence type="ECO:0000313" key="2">
    <source>
        <dbReference type="EMBL" id="QSS55996.1"/>
    </source>
</evidence>